<reference evidence="1" key="1">
    <citation type="submission" date="2024-06" db="EMBL/GenBank/DDBJ databases">
        <authorList>
            <person name="Ashkenazi R."/>
            <person name="Lipszyc R.R."/>
            <person name="Braunstein R."/>
            <person name="Yerushalmy O."/>
            <person name="Alkalay-Oren S."/>
            <person name="Coppenhagn-Glazer S."/>
            <person name="Hazan R."/>
        </authorList>
    </citation>
    <scope>NUCLEOTIDE SEQUENCE</scope>
</reference>
<sequence>MKNRTGRNNIQHQPVNFAPSNLLGGTGNNSFYKKKPSEHKDGSKTIVYKLLFTKRFDYVSQKDIQLQKKYALNLISDSLGIKEEFLTLKQKGKKVEEILHTDRVFYVHRGKKLIGKCSIREQRTFKGTHLIYVFKTRHRTSGKKKGQ</sequence>
<dbReference type="EMBL" id="PP931174">
    <property type="protein sequence ID" value="XCH45074.1"/>
    <property type="molecule type" value="Genomic_DNA"/>
</dbReference>
<protein>
    <submittedName>
        <fullName evidence="1">Uncharacterized protein</fullName>
    </submittedName>
</protein>
<proteinExistence type="predicted"/>
<organism evidence="1">
    <name type="scientific">Mammaliicoccus phage MSShimriz1</name>
    <dbReference type="NCBI Taxonomy" id="3230127"/>
    <lineage>
        <taxon>Viruses</taxon>
    </lineage>
</organism>
<accession>A0AAU8GRQ4</accession>
<evidence type="ECO:0000313" key="1">
    <source>
        <dbReference type="EMBL" id="XCH45074.1"/>
    </source>
</evidence>
<name>A0AAU8GRQ4_9VIRU</name>